<comment type="caution">
    <text evidence="2">The sequence shown here is derived from an EMBL/GenBank/DDBJ whole genome shotgun (WGS) entry which is preliminary data.</text>
</comment>
<feature type="transmembrane region" description="Helical" evidence="1">
    <location>
        <begin position="6"/>
        <end position="22"/>
    </location>
</feature>
<name>A0A2U1K4G3_9BACI</name>
<protein>
    <submittedName>
        <fullName evidence="2">Uncharacterized protein</fullName>
    </submittedName>
</protein>
<dbReference type="Proteomes" id="UP000245998">
    <property type="component" value="Unassembled WGS sequence"/>
</dbReference>
<keyword evidence="1" id="KW-0472">Membrane</keyword>
<feature type="transmembrane region" description="Helical" evidence="1">
    <location>
        <begin position="29"/>
        <end position="46"/>
    </location>
</feature>
<feature type="transmembrane region" description="Helical" evidence="1">
    <location>
        <begin position="76"/>
        <end position="95"/>
    </location>
</feature>
<reference evidence="2 3" key="1">
    <citation type="submission" date="2018-04" db="EMBL/GenBank/DDBJ databases">
        <title>Camelliibacillus theae gen. nov., sp. nov., isolated from Pu'er tea.</title>
        <authorList>
            <person name="Niu L."/>
        </authorList>
    </citation>
    <scope>NUCLEOTIDE SEQUENCE [LARGE SCALE GENOMIC DNA]</scope>
    <source>
        <strain evidence="2 3">T8</strain>
    </source>
</reference>
<dbReference type="AlphaFoldDB" id="A0A2U1K4G3"/>
<organism evidence="2 3">
    <name type="scientific">Pueribacillus theae</name>
    <dbReference type="NCBI Taxonomy" id="2171751"/>
    <lineage>
        <taxon>Bacteria</taxon>
        <taxon>Bacillati</taxon>
        <taxon>Bacillota</taxon>
        <taxon>Bacilli</taxon>
        <taxon>Bacillales</taxon>
        <taxon>Bacillaceae</taxon>
        <taxon>Pueribacillus</taxon>
    </lineage>
</organism>
<keyword evidence="1" id="KW-0812">Transmembrane</keyword>
<gene>
    <name evidence="2" type="ORF">DCC39_06180</name>
</gene>
<feature type="transmembrane region" description="Helical" evidence="1">
    <location>
        <begin position="52"/>
        <end position="69"/>
    </location>
</feature>
<dbReference type="Pfam" id="PF24124">
    <property type="entry name" value="YphA"/>
    <property type="match status" value="1"/>
</dbReference>
<dbReference type="EMBL" id="QCZG01000009">
    <property type="protein sequence ID" value="PWA12386.1"/>
    <property type="molecule type" value="Genomic_DNA"/>
</dbReference>
<proteinExistence type="predicted"/>
<keyword evidence="3" id="KW-1185">Reference proteome</keyword>
<evidence type="ECO:0000313" key="3">
    <source>
        <dbReference type="Proteomes" id="UP000245998"/>
    </source>
</evidence>
<feature type="transmembrane region" description="Helical" evidence="1">
    <location>
        <begin position="101"/>
        <end position="123"/>
    </location>
</feature>
<accession>A0A2U1K4G3</accession>
<sequence length="201" mass="23363">MEEIIFYWVAWIFWVWITWIMAKNKMRIRLGIITLLAIIFSSYDIAMFHFLINGGVIFFLCLSIYLLVTESFVFQIYLCLTSLMISLGYISLILFSIYDPVWLIVSLSFIAAVYLSMMCTFFSKKLNHQLINLFLSATIGEIGLGIILNEIGLYNEIGTDGFLTRLTLAIVGIMLIFAYKQFVNFMDRLVHKLKEEKRNVI</sequence>
<dbReference type="RefSeq" id="WP_116554020.1">
    <property type="nucleotide sequence ID" value="NZ_QCZG01000009.1"/>
</dbReference>
<feature type="transmembrane region" description="Helical" evidence="1">
    <location>
        <begin position="161"/>
        <end position="179"/>
    </location>
</feature>
<dbReference type="OrthoDB" id="2965169at2"/>
<evidence type="ECO:0000256" key="1">
    <source>
        <dbReference type="SAM" id="Phobius"/>
    </source>
</evidence>
<evidence type="ECO:0000313" key="2">
    <source>
        <dbReference type="EMBL" id="PWA12386.1"/>
    </source>
</evidence>
<dbReference type="PIRSF" id="PIRSF036710">
    <property type="entry name" value="YphA_Bacsu"/>
    <property type="match status" value="1"/>
</dbReference>
<dbReference type="InterPro" id="IPR014617">
    <property type="entry name" value="YphA_Bacsu"/>
</dbReference>
<keyword evidence="1" id="KW-1133">Transmembrane helix</keyword>
<feature type="transmembrane region" description="Helical" evidence="1">
    <location>
        <begin position="130"/>
        <end position="149"/>
    </location>
</feature>